<dbReference type="InterPro" id="IPR050204">
    <property type="entry name" value="AraC_XylS_family_regulators"/>
</dbReference>
<keyword evidence="1" id="KW-0805">Transcription regulation</keyword>
<dbReference type="InterPro" id="IPR018060">
    <property type="entry name" value="HTH_AraC"/>
</dbReference>
<evidence type="ECO:0000256" key="3">
    <source>
        <dbReference type="ARBA" id="ARBA00023163"/>
    </source>
</evidence>
<dbReference type="PROSITE" id="PS01124">
    <property type="entry name" value="HTH_ARAC_FAMILY_2"/>
    <property type="match status" value="1"/>
</dbReference>
<proteinExistence type="predicted"/>
<reference evidence="5 6" key="1">
    <citation type="journal article" date="2021" name="Int. J. Syst. Evol. Microbiol.">
        <title>Steroidobacter gossypii sp. nov., isolated from soil of cotton cropping field.</title>
        <authorList>
            <person name="Huang R."/>
            <person name="Yang S."/>
            <person name="Zhen C."/>
            <person name="Liu W."/>
        </authorList>
    </citation>
    <scope>NUCLEOTIDE SEQUENCE [LARGE SCALE GENOMIC DNA]</scope>
    <source>
        <strain evidence="5 6">S1-65</strain>
    </source>
</reference>
<organism evidence="5 6">
    <name type="scientific">Steroidobacter gossypii</name>
    <dbReference type="NCBI Taxonomy" id="2805490"/>
    <lineage>
        <taxon>Bacteria</taxon>
        <taxon>Pseudomonadati</taxon>
        <taxon>Pseudomonadota</taxon>
        <taxon>Gammaproteobacteria</taxon>
        <taxon>Steroidobacterales</taxon>
        <taxon>Steroidobacteraceae</taxon>
        <taxon>Steroidobacter</taxon>
    </lineage>
</organism>
<protein>
    <submittedName>
        <fullName evidence="5">Helix-turn-helix transcriptional regulator</fullName>
    </submittedName>
</protein>
<evidence type="ECO:0000259" key="4">
    <source>
        <dbReference type="PROSITE" id="PS01124"/>
    </source>
</evidence>
<keyword evidence="3" id="KW-0804">Transcription</keyword>
<dbReference type="EMBL" id="JAEVLS010000004">
    <property type="protein sequence ID" value="MBM0106831.1"/>
    <property type="molecule type" value="Genomic_DNA"/>
</dbReference>
<gene>
    <name evidence="5" type="ORF">JM946_19020</name>
</gene>
<dbReference type="SUPFAM" id="SSF46689">
    <property type="entry name" value="Homeodomain-like"/>
    <property type="match status" value="2"/>
</dbReference>
<evidence type="ECO:0000256" key="2">
    <source>
        <dbReference type="ARBA" id="ARBA00023125"/>
    </source>
</evidence>
<dbReference type="InterPro" id="IPR020449">
    <property type="entry name" value="Tscrpt_reg_AraC-type_HTH"/>
</dbReference>
<keyword evidence="6" id="KW-1185">Reference proteome</keyword>
<dbReference type="Gene3D" id="1.10.10.60">
    <property type="entry name" value="Homeodomain-like"/>
    <property type="match status" value="1"/>
</dbReference>
<evidence type="ECO:0000313" key="6">
    <source>
        <dbReference type="Proteomes" id="UP000661077"/>
    </source>
</evidence>
<dbReference type="PROSITE" id="PS00041">
    <property type="entry name" value="HTH_ARAC_FAMILY_1"/>
    <property type="match status" value="1"/>
</dbReference>
<dbReference type="InterPro" id="IPR009057">
    <property type="entry name" value="Homeodomain-like_sf"/>
</dbReference>
<dbReference type="PANTHER" id="PTHR46796">
    <property type="entry name" value="HTH-TYPE TRANSCRIPTIONAL ACTIVATOR RHAS-RELATED"/>
    <property type="match status" value="1"/>
</dbReference>
<keyword evidence="2" id="KW-0238">DNA-binding</keyword>
<dbReference type="Pfam" id="PF12833">
    <property type="entry name" value="HTH_18"/>
    <property type="match status" value="1"/>
</dbReference>
<accession>A0ABS1X0P9</accession>
<dbReference type="Proteomes" id="UP000661077">
    <property type="component" value="Unassembled WGS sequence"/>
</dbReference>
<sequence>MNIQNIHANIQGVLTNPSPARSRWVAAEDASPRAHGLSPRALQRALTFMEANLGKRLTLAEIAASAAVSRFHFARLFRVTTGHSPMEFLMRARIARSQSLLVRGDTSICAVAAALGFCDQSHFTRTFRRLIGVPPREYLRRTQAVGALN</sequence>
<dbReference type="RefSeq" id="WP_203168946.1">
    <property type="nucleotide sequence ID" value="NZ_JAEVLS010000004.1"/>
</dbReference>
<dbReference type="PANTHER" id="PTHR46796:SF6">
    <property type="entry name" value="ARAC SUBFAMILY"/>
    <property type="match status" value="1"/>
</dbReference>
<evidence type="ECO:0000313" key="5">
    <source>
        <dbReference type="EMBL" id="MBM0106831.1"/>
    </source>
</evidence>
<dbReference type="SMART" id="SM00342">
    <property type="entry name" value="HTH_ARAC"/>
    <property type="match status" value="1"/>
</dbReference>
<comment type="caution">
    <text evidence="5">The sequence shown here is derived from an EMBL/GenBank/DDBJ whole genome shotgun (WGS) entry which is preliminary data.</text>
</comment>
<evidence type="ECO:0000256" key="1">
    <source>
        <dbReference type="ARBA" id="ARBA00023015"/>
    </source>
</evidence>
<name>A0ABS1X0P9_9GAMM</name>
<dbReference type="PRINTS" id="PR00032">
    <property type="entry name" value="HTHARAC"/>
</dbReference>
<feature type="domain" description="HTH araC/xylS-type" evidence="4">
    <location>
        <begin position="43"/>
        <end position="141"/>
    </location>
</feature>
<dbReference type="InterPro" id="IPR018062">
    <property type="entry name" value="HTH_AraC-typ_CS"/>
</dbReference>